<proteinExistence type="predicted"/>
<evidence type="ECO:0000313" key="2">
    <source>
        <dbReference type="Proteomes" id="UP000005239"/>
    </source>
</evidence>
<keyword evidence="2" id="KW-1185">Reference proteome</keyword>
<dbReference type="AlphaFoldDB" id="A0A2A6BZV2"/>
<reference evidence="2" key="1">
    <citation type="journal article" date="2008" name="Nat. Genet.">
        <title>The Pristionchus pacificus genome provides a unique perspective on nematode lifestyle and parasitism.</title>
        <authorList>
            <person name="Dieterich C."/>
            <person name="Clifton S.W."/>
            <person name="Schuster L.N."/>
            <person name="Chinwalla A."/>
            <person name="Delehaunty K."/>
            <person name="Dinkelacker I."/>
            <person name="Fulton L."/>
            <person name="Fulton R."/>
            <person name="Godfrey J."/>
            <person name="Minx P."/>
            <person name="Mitreva M."/>
            <person name="Roeseler W."/>
            <person name="Tian H."/>
            <person name="Witte H."/>
            <person name="Yang S.P."/>
            <person name="Wilson R.K."/>
            <person name="Sommer R.J."/>
        </authorList>
    </citation>
    <scope>NUCLEOTIDE SEQUENCE [LARGE SCALE GENOMIC DNA]</scope>
    <source>
        <strain evidence="2">PS312</strain>
    </source>
</reference>
<accession>A0A8R1UYG8</accession>
<dbReference type="EnsemblMetazoa" id="PPA41967.1">
    <property type="protein sequence ID" value="PPA41967.1"/>
    <property type="gene ID" value="WBGene00280336"/>
</dbReference>
<name>A0A2A6BZV2_PRIPA</name>
<evidence type="ECO:0000313" key="1">
    <source>
        <dbReference type="EnsemblMetazoa" id="PPA41967.1"/>
    </source>
</evidence>
<accession>A0A2A6BZV2</accession>
<reference evidence="1" key="2">
    <citation type="submission" date="2022-06" db="UniProtKB">
        <authorList>
            <consortium name="EnsemblMetazoa"/>
        </authorList>
    </citation>
    <scope>IDENTIFICATION</scope>
    <source>
        <strain evidence="1">PS312</strain>
    </source>
</reference>
<gene>
    <name evidence="1" type="primary">WBGene00280336</name>
</gene>
<protein>
    <submittedName>
        <fullName evidence="1">Uncharacterized protein</fullName>
    </submittedName>
</protein>
<sequence length="67" mass="7638">MEYELAAKAHTFWAHAPTSTWNASWSQAGGDLTSAGFILKRAWRVQYGPTVQINEFYETLLDLWCIS</sequence>
<dbReference type="Proteomes" id="UP000005239">
    <property type="component" value="Unassembled WGS sequence"/>
</dbReference>
<organism evidence="1 2">
    <name type="scientific">Pristionchus pacificus</name>
    <name type="common">Parasitic nematode worm</name>
    <dbReference type="NCBI Taxonomy" id="54126"/>
    <lineage>
        <taxon>Eukaryota</taxon>
        <taxon>Metazoa</taxon>
        <taxon>Ecdysozoa</taxon>
        <taxon>Nematoda</taxon>
        <taxon>Chromadorea</taxon>
        <taxon>Rhabditida</taxon>
        <taxon>Rhabditina</taxon>
        <taxon>Diplogasteromorpha</taxon>
        <taxon>Diplogasteroidea</taxon>
        <taxon>Neodiplogasteridae</taxon>
        <taxon>Pristionchus</taxon>
    </lineage>
</organism>